<dbReference type="AlphaFoldDB" id="A4CI09"/>
<dbReference type="Proteomes" id="UP000009049">
    <property type="component" value="Chromosome"/>
</dbReference>
<name>A4CI09_ROBBH</name>
<accession>A4CI09</accession>
<organism evidence="4 5">
    <name type="scientific">Robiginitalea biformata (strain ATCC BAA-864 / DSM 15991 / KCTC 12146 / HTCC2501)</name>
    <dbReference type="NCBI Taxonomy" id="313596"/>
    <lineage>
        <taxon>Bacteria</taxon>
        <taxon>Pseudomonadati</taxon>
        <taxon>Bacteroidota</taxon>
        <taxon>Flavobacteriia</taxon>
        <taxon>Flavobacteriales</taxon>
        <taxon>Flavobacteriaceae</taxon>
        <taxon>Robiginitalea</taxon>
    </lineage>
</organism>
<dbReference type="SUPFAM" id="SSF52540">
    <property type="entry name" value="P-loop containing nucleoside triphosphate hydrolases"/>
    <property type="match status" value="1"/>
</dbReference>
<dbReference type="Pfam" id="PF00685">
    <property type="entry name" value="Sulfotransfer_1"/>
    <property type="match status" value="1"/>
</dbReference>
<protein>
    <recommendedName>
        <fullName evidence="3">Sulfotransferase domain-containing protein</fullName>
    </recommendedName>
</protein>
<evidence type="ECO:0000313" key="4">
    <source>
        <dbReference type="EMBL" id="EAR16567.1"/>
    </source>
</evidence>
<evidence type="ECO:0000256" key="1">
    <source>
        <dbReference type="ARBA" id="ARBA00022679"/>
    </source>
</evidence>
<dbReference type="InterPro" id="IPR000863">
    <property type="entry name" value="Sulfotransferase_dom"/>
</dbReference>
<gene>
    <name evidence="4" type="ordered locus">RB2501_06695</name>
</gene>
<dbReference type="EMBL" id="CP001712">
    <property type="protein sequence ID" value="EAR16567.1"/>
    <property type="molecule type" value="Genomic_DNA"/>
</dbReference>
<dbReference type="GO" id="GO:0008146">
    <property type="term" value="F:sulfotransferase activity"/>
    <property type="evidence" value="ECO:0007669"/>
    <property type="project" value="InterPro"/>
</dbReference>
<dbReference type="KEGG" id="rbi:RB2501_06695"/>
<dbReference type="STRING" id="313596.RB2501_06695"/>
<dbReference type="InterPro" id="IPR027417">
    <property type="entry name" value="P-loop_NTPase"/>
</dbReference>
<feature type="domain" description="Sulfotransferase" evidence="3">
    <location>
        <begin position="54"/>
        <end position="162"/>
    </location>
</feature>
<dbReference type="InterPro" id="IPR037359">
    <property type="entry name" value="NST/OST"/>
</dbReference>
<dbReference type="HOGENOM" id="CLU_017703_1_1_10"/>
<keyword evidence="2" id="KW-0325">Glycoprotein</keyword>
<keyword evidence="5" id="KW-1185">Reference proteome</keyword>
<evidence type="ECO:0000259" key="3">
    <source>
        <dbReference type="Pfam" id="PF00685"/>
    </source>
</evidence>
<dbReference type="PANTHER" id="PTHR10605">
    <property type="entry name" value="HEPARAN SULFATE SULFOTRANSFERASE"/>
    <property type="match status" value="1"/>
</dbReference>
<reference evidence="4 5" key="1">
    <citation type="journal article" date="2009" name="J. Bacteriol.">
        <title>Complete genome sequence of Robiginitalea biformata HTCC2501.</title>
        <authorList>
            <person name="Oh H.M."/>
            <person name="Giovannoni S.J."/>
            <person name="Lee K."/>
            <person name="Ferriera S."/>
            <person name="Johnson J."/>
            <person name="Cho J.C."/>
        </authorList>
    </citation>
    <scope>NUCLEOTIDE SEQUENCE [LARGE SCALE GENOMIC DNA]</scope>
    <source>
        <strain evidence="5">ATCC BAA-864 / HTCC2501 / KCTC 12146</strain>
    </source>
</reference>
<dbReference type="eggNOG" id="COG4424">
    <property type="taxonomic scope" value="Bacteria"/>
</dbReference>
<evidence type="ECO:0000313" key="5">
    <source>
        <dbReference type="Proteomes" id="UP000009049"/>
    </source>
</evidence>
<dbReference type="PANTHER" id="PTHR10605:SF56">
    <property type="entry name" value="BIFUNCTIONAL HEPARAN SULFATE N-DEACETYLASE_N-SULFOTRANSFERASE"/>
    <property type="match status" value="1"/>
</dbReference>
<keyword evidence="1" id="KW-0808">Transferase</keyword>
<proteinExistence type="predicted"/>
<dbReference type="Gene3D" id="3.40.50.300">
    <property type="entry name" value="P-loop containing nucleotide triphosphate hydrolases"/>
    <property type="match status" value="1"/>
</dbReference>
<sequence>MKDTPFFIDDELFEKGTKFLDRIYRDEYSGQPAVLNGSANIIYFEKAIQRIASLNPDAKLILVLRNPVERAISAYNFAVKRNMEQEILHKAISLEESRIREGDLRTLSNNTYVDHGRYFTQITRLRKYFPAESAHIVFYEEIKNDPLAVVRDAYEFIGVDPDFEPELKQLNKTGEVRFPWIRNALYSQSGIKKALVRYIIDPLVPYNLKYKLKIFFLNLVTSQKSKKRVANPDDNKARELIREALSEEIEQLEELLGTDLKSWKS</sequence>
<evidence type="ECO:0000256" key="2">
    <source>
        <dbReference type="ARBA" id="ARBA00023180"/>
    </source>
</evidence>